<evidence type="ECO:0000259" key="3">
    <source>
        <dbReference type="Pfam" id="PF19029"/>
    </source>
</evidence>
<dbReference type="Proteomes" id="UP000037088">
    <property type="component" value="Unassembled WGS sequence"/>
</dbReference>
<comment type="caution">
    <text evidence="5">The sequence shown here is derived from an EMBL/GenBank/DDBJ whole genome shotgun (WGS) entry which is preliminary data.</text>
</comment>
<dbReference type="EMBL" id="JRXF01000002">
    <property type="protein sequence ID" value="KOC94975.1"/>
    <property type="molecule type" value="Genomic_DNA"/>
</dbReference>
<dbReference type="PANTHER" id="PTHR35893">
    <property type="entry name" value="INNER MEMBRANE PROTEIN-RELATED"/>
    <property type="match status" value="1"/>
</dbReference>
<dbReference type="Pfam" id="PF19029">
    <property type="entry name" value="DUF883_C"/>
    <property type="match status" value="1"/>
</dbReference>
<accession>A0A0L7TI12</accession>
<evidence type="ECO:0000313" key="5">
    <source>
        <dbReference type="EMBL" id="KOC94975.1"/>
    </source>
</evidence>
<evidence type="ECO:0000313" key="7">
    <source>
        <dbReference type="Proteomes" id="UP000037088"/>
    </source>
</evidence>
<evidence type="ECO:0000313" key="4">
    <source>
        <dbReference type="EMBL" id="KOC91901.1"/>
    </source>
</evidence>
<gene>
    <name evidence="4" type="ORF">NG42_03840</name>
    <name evidence="5" type="ORF">NG43_01875</name>
</gene>
<dbReference type="AlphaFoldDB" id="A0A0L7TI12"/>
<organism evidence="5 6">
    <name type="scientific">Winslowiella iniecta</name>
    <dbReference type="NCBI Taxonomy" id="1560201"/>
    <lineage>
        <taxon>Bacteria</taxon>
        <taxon>Pseudomonadati</taxon>
        <taxon>Pseudomonadota</taxon>
        <taxon>Gammaproteobacteria</taxon>
        <taxon>Enterobacterales</taxon>
        <taxon>Erwiniaceae</taxon>
        <taxon>Winslowiella</taxon>
    </lineage>
</organism>
<keyword evidence="2" id="KW-0812">Transmembrane</keyword>
<feature type="transmembrane region" description="Helical" evidence="2">
    <location>
        <begin position="44"/>
        <end position="62"/>
    </location>
</feature>
<dbReference type="InterPro" id="IPR043605">
    <property type="entry name" value="DUF883_C"/>
</dbReference>
<dbReference type="Proteomes" id="UP000036851">
    <property type="component" value="Unassembled WGS sequence"/>
</dbReference>
<dbReference type="GO" id="GO:0043022">
    <property type="term" value="F:ribosome binding"/>
    <property type="evidence" value="ECO:0007669"/>
    <property type="project" value="InterPro"/>
</dbReference>
<dbReference type="InterPro" id="IPR010279">
    <property type="entry name" value="YqjD/ElaB"/>
</dbReference>
<sequence length="65" mass="6954">MFSKREAGKKLEQVQERSREAGSELCDELKSAASDSCDYLKKNPWAGVGIGAALGLVVGVLISKK</sequence>
<dbReference type="STRING" id="1560201.NG42_03840"/>
<protein>
    <submittedName>
        <fullName evidence="5">Membrane protein</fullName>
    </submittedName>
</protein>
<evidence type="ECO:0000256" key="1">
    <source>
        <dbReference type="SAM" id="MobiDB-lite"/>
    </source>
</evidence>
<feature type="domain" description="DUF883" evidence="3">
    <location>
        <begin position="38"/>
        <end position="65"/>
    </location>
</feature>
<proteinExistence type="predicted"/>
<feature type="region of interest" description="Disordered" evidence="1">
    <location>
        <begin position="1"/>
        <end position="20"/>
    </location>
</feature>
<dbReference type="EMBL" id="JRXE01000004">
    <property type="protein sequence ID" value="KOC91901.1"/>
    <property type="molecule type" value="Genomic_DNA"/>
</dbReference>
<evidence type="ECO:0000256" key="2">
    <source>
        <dbReference type="SAM" id="Phobius"/>
    </source>
</evidence>
<keyword evidence="2" id="KW-1133">Transmembrane helix</keyword>
<keyword evidence="2" id="KW-0472">Membrane</keyword>
<dbReference type="PATRIC" id="fig|1560201.3.peg.827"/>
<evidence type="ECO:0000313" key="6">
    <source>
        <dbReference type="Proteomes" id="UP000036851"/>
    </source>
</evidence>
<name>A0A0L7TI12_9GAMM</name>
<dbReference type="OrthoDB" id="6522731at2"/>
<keyword evidence="7" id="KW-1185">Reference proteome</keyword>
<dbReference type="PANTHER" id="PTHR35893:SF1">
    <property type="entry name" value="PROTEIN ELAB"/>
    <property type="match status" value="1"/>
</dbReference>
<reference evidence="6 7" key="1">
    <citation type="journal article" date="2015" name="Int. J. Syst. Evol. Microbiol.">
        <title>Erwinia iniecta sp. nov., isolated from Russian wheat aphids (Diuraphis noxia).</title>
        <authorList>
            <person name="Campillo T."/>
            <person name="Luna E."/>
            <person name="Portier P."/>
            <person name="Fischer-Le Saux M."/>
            <person name="Lapitan N."/>
            <person name="Tisserat N.A."/>
            <person name="Leach J.E."/>
        </authorList>
    </citation>
    <scope>NUCLEOTIDE SEQUENCE [LARGE SCALE GENOMIC DNA]</scope>
    <source>
        <strain evidence="4 7">B120</strain>
        <strain evidence="5 6">B149</strain>
    </source>
</reference>